<protein>
    <recommendedName>
        <fullName evidence="1">HVO-2833 C-terminal domain-containing protein</fullName>
    </recommendedName>
</protein>
<evidence type="ECO:0000313" key="2">
    <source>
        <dbReference type="EMBL" id="ELY96182.1"/>
    </source>
</evidence>
<sequence>MLHLPATAGGDNFLESRRALQQLTRCLCNIVLSLLDEDDLRAQDVKYGLEDEINALLRYLETRSETEDGLFPKWIGFQELAADYEVDLPR</sequence>
<feature type="domain" description="HVO-2833 C-terminal" evidence="1">
    <location>
        <begin position="26"/>
        <end position="86"/>
    </location>
</feature>
<accession>M0AE83</accession>
<dbReference type="EMBL" id="AOIM01000002">
    <property type="protein sequence ID" value="ELY96182.1"/>
    <property type="molecule type" value="Genomic_DNA"/>
</dbReference>
<dbReference type="Proteomes" id="UP000011519">
    <property type="component" value="Unassembled WGS sequence"/>
</dbReference>
<dbReference type="AlphaFoldDB" id="M0AE83"/>
<evidence type="ECO:0000259" key="1">
    <source>
        <dbReference type="Pfam" id="PF24271"/>
    </source>
</evidence>
<organism evidence="2 3">
    <name type="scientific">Natrialba hulunbeirensis JCM 10989</name>
    <dbReference type="NCBI Taxonomy" id="1227493"/>
    <lineage>
        <taxon>Archaea</taxon>
        <taxon>Methanobacteriati</taxon>
        <taxon>Methanobacteriota</taxon>
        <taxon>Stenosarchaea group</taxon>
        <taxon>Halobacteria</taxon>
        <taxon>Halobacteriales</taxon>
        <taxon>Natrialbaceae</taxon>
        <taxon>Natrialba</taxon>
    </lineage>
</organism>
<proteinExistence type="predicted"/>
<dbReference type="InterPro" id="IPR056528">
    <property type="entry name" value="HVO_2833_C"/>
</dbReference>
<dbReference type="PATRIC" id="fig|1227493.4.peg.14"/>
<comment type="caution">
    <text evidence="2">The sequence shown here is derived from an EMBL/GenBank/DDBJ whole genome shotgun (WGS) entry which is preliminary data.</text>
</comment>
<name>M0AE83_9EURY</name>
<evidence type="ECO:0000313" key="3">
    <source>
        <dbReference type="Proteomes" id="UP000011519"/>
    </source>
</evidence>
<dbReference type="Pfam" id="PF24271">
    <property type="entry name" value="HVO_2833_C"/>
    <property type="match status" value="1"/>
</dbReference>
<gene>
    <name evidence="2" type="ORF">C483_00110</name>
</gene>
<reference evidence="2 3" key="1">
    <citation type="journal article" date="2014" name="PLoS Genet.">
        <title>Phylogenetically driven sequencing of extremely halophilic archaea reveals strategies for static and dynamic osmo-response.</title>
        <authorList>
            <person name="Becker E.A."/>
            <person name="Seitzer P.M."/>
            <person name="Tritt A."/>
            <person name="Larsen D."/>
            <person name="Krusor M."/>
            <person name="Yao A.I."/>
            <person name="Wu D."/>
            <person name="Madern D."/>
            <person name="Eisen J.A."/>
            <person name="Darling A.E."/>
            <person name="Facciotti M.T."/>
        </authorList>
    </citation>
    <scope>NUCLEOTIDE SEQUENCE [LARGE SCALE GENOMIC DNA]</scope>
    <source>
        <strain evidence="2 3">JCM 10989</strain>
    </source>
</reference>
<keyword evidence="3" id="KW-1185">Reference proteome</keyword>